<accession>A0A4U8Q4S7</accession>
<evidence type="ECO:0000313" key="2">
    <source>
        <dbReference type="EMBL" id="TLC99418.1"/>
    </source>
</evidence>
<keyword evidence="1" id="KW-1133">Transmembrane helix</keyword>
<reference evidence="2 3" key="1">
    <citation type="journal article" date="2019" name="Anaerobe">
        <title>Detection of Robinsoniella peoriensis in multiple bone samples of a trauma patient.</title>
        <authorList>
            <person name="Schrottner P."/>
            <person name="Hartwich K."/>
            <person name="Bunk B."/>
            <person name="Schober I."/>
            <person name="Helbig S."/>
            <person name="Rudolph W.W."/>
            <person name="Gunzer F."/>
        </authorList>
    </citation>
    <scope>NUCLEOTIDE SEQUENCE [LARGE SCALE GENOMIC DNA]</scope>
    <source>
        <strain evidence="2 3">DSM 106044</strain>
    </source>
</reference>
<feature type="transmembrane region" description="Helical" evidence="1">
    <location>
        <begin position="7"/>
        <end position="23"/>
    </location>
</feature>
<evidence type="ECO:0000313" key="3">
    <source>
        <dbReference type="Proteomes" id="UP000306509"/>
    </source>
</evidence>
<name>A0A4U8Q4S7_9FIRM</name>
<evidence type="ECO:0000256" key="1">
    <source>
        <dbReference type="SAM" id="Phobius"/>
    </source>
</evidence>
<feature type="transmembrane region" description="Helical" evidence="1">
    <location>
        <begin position="92"/>
        <end position="110"/>
    </location>
</feature>
<dbReference type="AlphaFoldDB" id="A0A4U8Q4S7"/>
<feature type="transmembrane region" description="Helical" evidence="1">
    <location>
        <begin position="29"/>
        <end position="48"/>
    </location>
</feature>
<keyword evidence="3" id="KW-1185">Reference proteome</keyword>
<sequence>MIKHKEFTFMIISVILCAALFFVKITGNAVHTLIGFLLVVISSVHLYAKWKKYRYMPPNLRIVDQILILSFVFILISGIASHMSAGLLIFKIIHKLSALVFCIGLIGHTVQHKQFLIKKKG</sequence>
<keyword evidence="1" id="KW-0472">Membrane</keyword>
<dbReference type="Proteomes" id="UP000306509">
    <property type="component" value="Unassembled WGS sequence"/>
</dbReference>
<evidence type="ECO:0008006" key="4">
    <source>
        <dbReference type="Google" id="ProtNLM"/>
    </source>
</evidence>
<protein>
    <recommendedName>
        <fullName evidence="4">DUF4405 domain-containing protein</fullName>
    </recommendedName>
</protein>
<organism evidence="2 3">
    <name type="scientific">Robinsoniella peoriensis</name>
    <dbReference type="NCBI Taxonomy" id="180332"/>
    <lineage>
        <taxon>Bacteria</taxon>
        <taxon>Bacillati</taxon>
        <taxon>Bacillota</taxon>
        <taxon>Clostridia</taxon>
        <taxon>Lachnospirales</taxon>
        <taxon>Lachnospiraceae</taxon>
        <taxon>Robinsoniella</taxon>
    </lineage>
</organism>
<comment type="caution">
    <text evidence="2">The sequence shown here is derived from an EMBL/GenBank/DDBJ whole genome shotgun (WGS) entry which is preliminary data.</text>
</comment>
<dbReference type="EMBL" id="QGQD01000069">
    <property type="protein sequence ID" value="TLC99418.1"/>
    <property type="molecule type" value="Genomic_DNA"/>
</dbReference>
<keyword evidence="1" id="KW-0812">Transmembrane</keyword>
<gene>
    <name evidence="2" type="ORF">DSM106044_03621</name>
</gene>
<feature type="transmembrane region" description="Helical" evidence="1">
    <location>
        <begin position="60"/>
        <end position="80"/>
    </location>
</feature>
<proteinExistence type="predicted"/>